<dbReference type="Proteomes" id="UP001293791">
    <property type="component" value="Unassembled WGS sequence"/>
</dbReference>
<dbReference type="PANTHER" id="PTHR34138">
    <property type="entry name" value="CELL SHAPE-DETERMINING PROTEIN MREC"/>
    <property type="match status" value="1"/>
</dbReference>
<feature type="transmembrane region" description="Helical" evidence="1">
    <location>
        <begin position="21"/>
        <end position="47"/>
    </location>
</feature>
<organism evidence="3 4">
    <name type="scientific">Candidatus Cyrtobacter comes</name>
    <dbReference type="NCBI Taxonomy" id="675776"/>
    <lineage>
        <taxon>Bacteria</taxon>
        <taxon>Pseudomonadati</taxon>
        <taxon>Pseudomonadota</taxon>
        <taxon>Alphaproteobacteria</taxon>
        <taxon>Rickettsiales</taxon>
        <taxon>Candidatus Midichloriaceae</taxon>
        <taxon>Candidatus Cyrtobacter</taxon>
    </lineage>
</organism>
<dbReference type="PANTHER" id="PTHR34138:SF1">
    <property type="entry name" value="CELL SHAPE-DETERMINING PROTEIN MREC"/>
    <property type="match status" value="1"/>
</dbReference>
<dbReference type="InterPro" id="IPR007221">
    <property type="entry name" value="MreC"/>
</dbReference>
<protein>
    <submittedName>
        <fullName evidence="3">Cell shape-determining protein MreC</fullName>
    </submittedName>
</protein>
<dbReference type="InterPro" id="IPR055342">
    <property type="entry name" value="MreC_beta-barrel_core"/>
</dbReference>
<evidence type="ECO:0000313" key="4">
    <source>
        <dbReference type="Proteomes" id="UP001293791"/>
    </source>
</evidence>
<keyword evidence="1" id="KW-0472">Membrane</keyword>
<name>A0ABU5L899_9RICK</name>
<proteinExistence type="predicted"/>
<dbReference type="RefSeq" id="WP_322497814.1">
    <property type="nucleotide sequence ID" value="NZ_JARGYT010000039.1"/>
</dbReference>
<accession>A0ABU5L899</accession>
<keyword evidence="1" id="KW-1133">Transmembrane helix</keyword>
<feature type="domain" description="Rod shape-determining protein MreC beta-barrel core" evidence="2">
    <location>
        <begin position="138"/>
        <end position="253"/>
    </location>
</feature>
<dbReference type="Gene3D" id="2.40.10.350">
    <property type="entry name" value="Rod shape-determining protein MreC, domain 2"/>
    <property type="match status" value="1"/>
</dbReference>
<comment type="caution">
    <text evidence="3">The sequence shown here is derived from an EMBL/GenBank/DDBJ whole genome shotgun (WGS) entry which is preliminary data.</text>
</comment>
<evidence type="ECO:0000313" key="3">
    <source>
        <dbReference type="EMBL" id="MDZ5762344.1"/>
    </source>
</evidence>
<dbReference type="EMBL" id="JARGYT010000039">
    <property type="protein sequence ID" value="MDZ5762344.1"/>
    <property type="molecule type" value="Genomic_DNA"/>
</dbReference>
<keyword evidence="1" id="KW-0812">Transmembrane</keyword>
<sequence length="281" mass="31587">MLSSKRDKVVKQNTSIIRVVIRIFVLNASLFLSILICGLLVIFASIYRSQIQGTIDQLLITSNRYLSFRIPDLYYKMSNYIDANYENEYLRLKVSGLESQIIGYKALSAEIAELKSMLSYTSSYEIDYITSEFLPISQDIMESSIMIFAGINQGLQEKQLVTSKDNLAAILYSVREKTSRAKLIHSYGVKIPIILSKSNIRCITFGNGSRILLKYLPQDVNDIEGEIVLTSGDAKIFPPGIRVGIVKKDPGGIFYVKTFFDINKSGKFISVIKAINSDKVD</sequence>
<evidence type="ECO:0000256" key="1">
    <source>
        <dbReference type="SAM" id="Phobius"/>
    </source>
</evidence>
<keyword evidence="4" id="KW-1185">Reference proteome</keyword>
<dbReference type="Pfam" id="PF04085">
    <property type="entry name" value="MreC"/>
    <property type="match status" value="1"/>
</dbReference>
<gene>
    <name evidence="3" type="ORF">Cyrtocomes_00723</name>
</gene>
<reference evidence="3 4" key="1">
    <citation type="submission" date="2023-02" db="EMBL/GenBank/DDBJ databases">
        <title>Host association and intracellularity evolved multiple times independently in the Rickettsiales.</title>
        <authorList>
            <person name="Castelli M."/>
            <person name="Nardi T."/>
            <person name="Gammuto L."/>
            <person name="Bellinzona G."/>
            <person name="Sabaneyeva E."/>
            <person name="Potekhin A."/>
            <person name="Serra V."/>
            <person name="Petroni G."/>
            <person name="Sassera D."/>
        </authorList>
    </citation>
    <scope>NUCLEOTIDE SEQUENCE [LARGE SCALE GENOMIC DNA]</scope>
    <source>
        <strain evidence="3 4">BOD18</strain>
    </source>
</reference>
<dbReference type="InterPro" id="IPR042175">
    <property type="entry name" value="Cell/Rod_MreC_2"/>
</dbReference>
<evidence type="ECO:0000259" key="2">
    <source>
        <dbReference type="Pfam" id="PF04085"/>
    </source>
</evidence>